<evidence type="ECO:0008006" key="4">
    <source>
        <dbReference type="Google" id="ProtNLM"/>
    </source>
</evidence>
<reference evidence="2 3" key="1">
    <citation type="submission" date="2019-10" db="EMBL/GenBank/DDBJ databases">
        <title>Dictyobacter vulcani sp. nov., within the class Ktedonobacteria, isolated from soil of volcanic Mt. Zao.</title>
        <authorList>
            <person name="Zheng Y."/>
            <person name="Wang C.M."/>
            <person name="Sakai Y."/>
            <person name="Abe K."/>
            <person name="Yokota A."/>
            <person name="Yabe S."/>
        </authorList>
    </citation>
    <scope>NUCLEOTIDE SEQUENCE [LARGE SCALE GENOMIC DNA]</scope>
    <source>
        <strain evidence="2 3">W12</strain>
    </source>
</reference>
<comment type="caution">
    <text evidence="2">The sequence shown here is derived from an EMBL/GenBank/DDBJ whole genome shotgun (WGS) entry which is preliminary data.</text>
</comment>
<keyword evidence="1" id="KW-0812">Transmembrane</keyword>
<feature type="transmembrane region" description="Helical" evidence="1">
    <location>
        <begin position="75"/>
        <end position="99"/>
    </location>
</feature>
<keyword evidence="1" id="KW-0472">Membrane</keyword>
<dbReference type="AlphaFoldDB" id="A0A5J4KRF6"/>
<evidence type="ECO:0000256" key="1">
    <source>
        <dbReference type="SAM" id="Phobius"/>
    </source>
</evidence>
<accession>A0A5J4KRF6</accession>
<evidence type="ECO:0000313" key="2">
    <source>
        <dbReference type="EMBL" id="GER91954.1"/>
    </source>
</evidence>
<gene>
    <name evidence="2" type="ORF">KDW_61160</name>
</gene>
<keyword evidence="3" id="KW-1185">Reference proteome</keyword>
<evidence type="ECO:0000313" key="3">
    <source>
        <dbReference type="Proteomes" id="UP000326912"/>
    </source>
</evidence>
<name>A0A5J4KRF6_9CHLR</name>
<proteinExistence type="predicted"/>
<keyword evidence="1" id="KW-1133">Transmembrane helix</keyword>
<dbReference type="RefSeq" id="WP_151759517.1">
    <property type="nucleotide sequence ID" value="NZ_BKZW01000004.1"/>
</dbReference>
<dbReference type="Proteomes" id="UP000326912">
    <property type="component" value="Unassembled WGS sequence"/>
</dbReference>
<sequence>MMKRISSLFWLRSYGPAAGVFLLALLVRIAYNLVNARGYQPVYDAGIYEHIARNLLDYHCYCVHGQSVSVSRAPLWPWIIATLYLVGWPGSSAAASVLLRAWFWDLSADLCLGP</sequence>
<dbReference type="EMBL" id="BKZW01000004">
    <property type="protein sequence ID" value="GER91954.1"/>
    <property type="molecule type" value="Genomic_DNA"/>
</dbReference>
<protein>
    <recommendedName>
        <fullName evidence="4">Glycosyltransferase RgtA/B/C/D-like domain-containing protein</fullName>
    </recommendedName>
</protein>
<organism evidence="2 3">
    <name type="scientific">Dictyobacter vulcani</name>
    <dbReference type="NCBI Taxonomy" id="2607529"/>
    <lineage>
        <taxon>Bacteria</taxon>
        <taxon>Bacillati</taxon>
        <taxon>Chloroflexota</taxon>
        <taxon>Ktedonobacteria</taxon>
        <taxon>Ktedonobacterales</taxon>
        <taxon>Dictyobacteraceae</taxon>
        <taxon>Dictyobacter</taxon>
    </lineage>
</organism>